<sequence>MRGQTRTSRKLIRCLRDDRSQNVDVGFVDVREQRARNRRPQTVYNFARRLFVSSALKLSPFPAVSHRTFTMEERMSPEGADNKILVQSSTIDLGENFPEYAKTNIHRIAGKYFGRLSAASVHVAREGITYRCTVNMQMGALKKMSGEAKNKDLYAAFRAALQKTGKQLRRSKRELREDKAERLDKGMVLREGTAPRRPNRQDESAAESAAADEGDYRIAAE</sequence>
<dbReference type="InterPro" id="IPR036567">
    <property type="entry name" value="RHF-like"/>
</dbReference>
<dbReference type="Gene3D" id="3.30.160.100">
    <property type="entry name" value="Ribosome hibernation promotion factor-like"/>
    <property type="match status" value="1"/>
</dbReference>
<keyword evidence="3" id="KW-1185">Reference proteome</keyword>
<evidence type="ECO:0000313" key="2">
    <source>
        <dbReference type="EMBL" id="MBB4040627.1"/>
    </source>
</evidence>
<evidence type="ECO:0000256" key="1">
    <source>
        <dbReference type="SAM" id="MobiDB-lite"/>
    </source>
</evidence>
<dbReference type="Proteomes" id="UP000519439">
    <property type="component" value="Unassembled WGS sequence"/>
</dbReference>
<dbReference type="EMBL" id="JACIDC010000007">
    <property type="protein sequence ID" value="MBB4040627.1"/>
    <property type="molecule type" value="Genomic_DNA"/>
</dbReference>
<dbReference type="AlphaFoldDB" id="A0A7W6IFP4"/>
<dbReference type="SUPFAM" id="SSF69754">
    <property type="entry name" value="Ribosome binding protein Y (YfiA homologue)"/>
    <property type="match status" value="1"/>
</dbReference>
<dbReference type="NCBIfam" id="TIGR00741">
    <property type="entry name" value="yfiA"/>
    <property type="match status" value="1"/>
</dbReference>
<accession>A0A7W6IFP4</accession>
<evidence type="ECO:0000313" key="3">
    <source>
        <dbReference type="Proteomes" id="UP000519439"/>
    </source>
</evidence>
<dbReference type="Pfam" id="PF02482">
    <property type="entry name" value="Ribosomal_S30AE"/>
    <property type="match status" value="1"/>
</dbReference>
<comment type="caution">
    <text evidence="2">The sequence shown here is derived from an EMBL/GenBank/DDBJ whole genome shotgun (WGS) entry which is preliminary data.</text>
</comment>
<proteinExistence type="predicted"/>
<feature type="region of interest" description="Disordered" evidence="1">
    <location>
        <begin position="168"/>
        <end position="221"/>
    </location>
</feature>
<gene>
    <name evidence="2" type="ORF">GGR34_002284</name>
</gene>
<organism evidence="2 3">
    <name type="scientific">Microvirga flocculans</name>
    <dbReference type="NCBI Taxonomy" id="217168"/>
    <lineage>
        <taxon>Bacteria</taxon>
        <taxon>Pseudomonadati</taxon>
        <taxon>Pseudomonadota</taxon>
        <taxon>Alphaproteobacteria</taxon>
        <taxon>Hyphomicrobiales</taxon>
        <taxon>Methylobacteriaceae</taxon>
        <taxon>Microvirga</taxon>
    </lineage>
</organism>
<protein>
    <submittedName>
        <fullName evidence="2">Ribosomal subunit interface protein</fullName>
    </submittedName>
</protein>
<reference evidence="2 3" key="1">
    <citation type="submission" date="2020-08" db="EMBL/GenBank/DDBJ databases">
        <title>Genomic Encyclopedia of Type Strains, Phase IV (KMG-IV): sequencing the most valuable type-strain genomes for metagenomic binning, comparative biology and taxonomic classification.</title>
        <authorList>
            <person name="Goeker M."/>
        </authorList>
    </citation>
    <scope>NUCLEOTIDE SEQUENCE [LARGE SCALE GENOMIC DNA]</scope>
    <source>
        <strain evidence="2 3">DSM 15743</strain>
    </source>
</reference>
<dbReference type="RefSeq" id="WP_245265218.1">
    <property type="nucleotide sequence ID" value="NZ_JACIDC010000007.1"/>
</dbReference>
<name>A0A7W6IFP4_9HYPH</name>
<feature type="compositionally biased region" description="Basic and acidic residues" evidence="1">
    <location>
        <begin position="174"/>
        <end position="188"/>
    </location>
</feature>
<dbReference type="InterPro" id="IPR003489">
    <property type="entry name" value="RHF/RaiA"/>
</dbReference>